<evidence type="ECO:0000256" key="6">
    <source>
        <dbReference type="ARBA" id="ARBA00023136"/>
    </source>
</evidence>
<evidence type="ECO:0000313" key="9">
    <source>
        <dbReference type="EMBL" id="MCH4553495.1"/>
    </source>
</evidence>
<keyword evidence="2" id="KW-0813">Transport</keyword>
<evidence type="ECO:0000259" key="8">
    <source>
        <dbReference type="PROSITE" id="PS51202"/>
    </source>
</evidence>
<organism evidence="9 10">
    <name type="scientific">Aestuariibaculum lutulentum</name>
    <dbReference type="NCBI Taxonomy" id="2920935"/>
    <lineage>
        <taxon>Bacteria</taxon>
        <taxon>Pseudomonadati</taxon>
        <taxon>Bacteroidota</taxon>
        <taxon>Flavobacteriia</taxon>
        <taxon>Flavobacteriales</taxon>
        <taxon>Flavobacteriaceae</taxon>
    </lineage>
</organism>
<feature type="transmembrane region" description="Helical" evidence="7">
    <location>
        <begin position="499"/>
        <end position="518"/>
    </location>
</feature>
<dbReference type="Pfam" id="PF03600">
    <property type="entry name" value="CitMHS"/>
    <property type="match status" value="1"/>
</dbReference>
<feature type="transmembrane region" description="Helical" evidence="7">
    <location>
        <begin position="54"/>
        <end position="76"/>
    </location>
</feature>
<feature type="transmembrane region" description="Helical" evidence="7">
    <location>
        <begin position="170"/>
        <end position="190"/>
    </location>
</feature>
<dbReference type="Proteomes" id="UP001156141">
    <property type="component" value="Unassembled WGS sequence"/>
</dbReference>
<sequence>MIYLMLFILAATIALFIWGKFTPDIVALISMLALFLTGILDATETLSGFSNPTVIMIAALFIVGEGIAQTGWTAMAGKKFVEWAGKSVPKLLVIITLGAGILSGFVSNTGTVATLTPLTISSAWSIGTLPSKMLMPVAFGSNTGGLLTLTGTPPNIIASNALVESGFEGFSFFEFALIGIPLLIVCLLYFRYIGYKLLPNNKTNNKPVNIESTLHNWIEAYKVHDDYYRLRIRSISPLINTKMEEWQFEKEYNVNIIRIKRRHPNVLKGINSFIEFPNPQTELYYHDIITVKGSTEAINKLMISFRLGLLPLEPITDELKHNLINQEVGMTEVIVNPNSMLVGRKYKLGDYFKRYGIQLLAASRNNKPLQDKDIVVKAGDAFLLRGTWEAIDDLKKQHEHLVIIGSPEGMAKNVENLNFKSYIALGTLIFMILLMVFKVVPGSIAALISAGIVLLTGCVPISKAYKGISWTSVVMIAAMIPMGIALQKTGTAQLIANGLVEHLGGIHPIVLLGGIFLLTTTFSQVINNSATAVLMAPIAMLAASSLNLDPHPFMIVIAISASTAFLTPIGTTTNAMVMTAGGYKFMDYFKVGAPLLLLLFVLTLLLVPVIWPL</sequence>
<dbReference type="InterPro" id="IPR051679">
    <property type="entry name" value="DASS-Related_Transporters"/>
</dbReference>
<feature type="domain" description="RCK C-terminal" evidence="8">
    <location>
        <begin position="318"/>
        <end position="400"/>
    </location>
</feature>
<dbReference type="PROSITE" id="PS51202">
    <property type="entry name" value="RCK_C"/>
    <property type="match status" value="1"/>
</dbReference>
<evidence type="ECO:0000256" key="4">
    <source>
        <dbReference type="ARBA" id="ARBA00022737"/>
    </source>
</evidence>
<evidence type="ECO:0000256" key="2">
    <source>
        <dbReference type="ARBA" id="ARBA00022448"/>
    </source>
</evidence>
<keyword evidence="3 7" id="KW-0812">Transmembrane</keyword>
<feature type="transmembrane region" description="Helical" evidence="7">
    <location>
        <begin position="552"/>
        <end position="570"/>
    </location>
</feature>
<reference evidence="9" key="1">
    <citation type="submission" date="2022-02" db="EMBL/GenBank/DDBJ databases">
        <title>Aestuariibaculum sp., a marine bacterium isolated from sediment in Guangxi.</title>
        <authorList>
            <person name="Ying J."/>
        </authorList>
    </citation>
    <scope>NUCLEOTIDE SEQUENCE</scope>
    <source>
        <strain evidence="9">L182</strain>
    </source>
</reference>
<comment type="caution">
    <text evidence="9">The sequence shown here is derived from an EMBL/GenBank/DDBJ whole genome shotgun (WGS) entry which is preliminary data.</text>
</comment>
<dbReference type="Gene3D" id="3.30.70.1450">
    <property type="entry name" value="Regulator of K+ conductance, C-terminal domain"/>
    <property type="match status" value="2"/>
</dbReference>
<evidence type="ECO:0000256" key="7">
    <source>
        <dbReference type="SAM" id="Phobius"/>
    </source>
</evidence>
<dbReference type="InterPro" id="IPR006037">
    <property type="entry name" value="RCK_C"/>
</dbReference>
<evidence type="ECO:0000256" key="5">
    <source>
        <dbReference type="ARBA" id="ARBA00022989"/>
    </source>
</evidence>
<evidence type="ECO:0000256" key="1">
    <source>
        <dbReference type="ARBA" id="ARBA00004141"/>
    </source>
</evidence>
<evidence type="ECO:0000256" key="3">
    <source>
        <dbReference type="ARBA" id="ARBA00022692"/>
    </source>
</evidence>
<feature type="transmembrane region" description="Helical" evidence="7">
    <location>
        <begin position="88"/>
        <end position="106"/>
    </location>
</feature>
<protein>
    <submittedName>
        <fullName evidence="9">SLC13 family permease</fullName>
    </submittedName>
</protein>
<accession>A0ABS9RKM5</accession>
<feature type="transmembrane region" description="Helical" evidence="7">
    <location>
        <begin position="443"/>
        <end position="461"/>
    </location>
</feature>
<dbReference type="InterPro" id="IPR031312">
    <property type="entry name" value="Na/sul_symport_CS"/>
</dbReference>
<dbReference type="InterPro" id="IPR004680">
    <property type="entry name" value="Cit_transptr-like_dom"/>
</dbReference>
<dbReference type="SUPFAM" id="SSF116726">
    <property type="entry name" value="TrkA C-terminal domain-like"/>
    <property type="match status" value="2"/>
</dbReference>
<dbReference type="InterPro" id="IPR036721">
    <property type="entry name" value="RCK_C_sf"/>
</dbReference>
<feature type="transmembrane region" description="Helical" evidence="7">
    <location>
        <begin position="591"/>
        <end position="611"/>
    </location>
</feature>
<keyword evidence="10" id="KW-1185">Reference proteome</keyword>
<keyword evidence="5 7" id="KW-1133">Transmembrane helix</keyword>
<gene>
    <name evidence="9" type="ORF">MKW35_12775</name>
</gene>
<keyword evidence="6 7" id="KW-0472">Membrane</keyword>
<proteinExistence type="predicted"/>
<feature type="transmembrane region" description="Helical" evidence="7">
    <location>
        <begin position="525"/>
        <end position="546"/>
    </location>
</feature>
<dbReference type="EMBL" id="JAKVQD010000005">
    <property type="protein sequence ID" value="MCH4553495.1"/>
    <property type="molecule type" value="Genomic_DNA"/>
</dbReference>
<dbReference type="RefSeq" id="WP_240574574.1">
    <property type="nucleotide sequence ID" value="NZ_CP136709.1"/>
</dbReference>
<comment type="subcellular location">
    <subcellularLocation>
        <location evidence="1">Membrane</location>
        <topology evidence="1">Multi-pass membrane protein</topology>
    </subcellularLocation>
</comment>
<feature type="transmembrane region" description="Helical" evidence="7">
    <location>
        <begin position="468"/>
        <end position="487"/>
    </location>
</feature>
<dbReference type="PROSITE" id="PS01271">
    <property type="entry name" value="NA_SULFATE"/>
    <property type="match status" value="1"/>
</dbReference>
<evidence type="ECO:0000313" key="10">
    <source>
        <dbReference type="Proteomes" id="UP001156141"/>
    </source>
</evidence>
<feature type="transmembrane region" description="Helical" evidence="7">
    <location>
        <begin position="419"/>
        <end position="437"/>
    </location>
</feature>
<dbReference type="Pfam" id="PF02080">
    <property type="entry name" value="TrkA_C"/>
    <property type="match status" value="2"/>
</dbReference>
<keyword evidence="4" id="KW-0677">Repeat</keyword>
<name>A0ABS9RKM5_9FLAO</name>
<dbReference type="PANTHER" id="PTHR43652">
    <property type="entry name" value="BASIC AMINO ACID ANTIPORTER YFCC-RELATED"/>
    <property type="match status" value="1"/>
</dbReference>
<dbReference type="PANTHER" id="PTHR43652:SF1">
    <property type="entry name" value="RESPONSE REGULATOR"/>
    <property type="match status" value="1"/>
</dbReference>